<dbReference type="InterPro" id="IPR050768">
    <property type="entry name" value="UPF0353/GerABKA_families"/>
</dbReference>
<comment type="similarity">
    <text evidence="2 4">Belongs to the GerABKA family.</text>
</comment>
<comment type="subcellular location">
    <subcellularLocation>
        <location evidence="4">Cell membrane</location>
    </subcellularLocation>
    <subcellularLocation>
        <location evidence="1">Membrane</location>
        <topology evidence="1">Multi-pass membrane protein</topology>
    </subcellularLocation>
</comment>
<accession>A0A268NV15</accession>
<keyword evidence="3 4" id="KW-0472">Membrane</keyword>
<feature type="transmembrane region" description="Helical" evidence="5">
    <location>
        <begin position="369"/>
        <end position="390"/>
    </location>
</feature>
<protein>
    <recommendedName>
        <fullName evidence="8">Spore germination protein</fullName>
    </recommendedName>
</protein>
<feature type="transmembrane region" description="Helical" evidence="5">
    <location>
        <begin position="320"/>
        <end position="337"/>
    </location>
</feature>
<evidence type="ECO:0000256" key="4">
    <source>
        <dbReference type="PIRNR" id="PIRNR005690"/>
    </source>
</evidence>
<dbReference type="Pfam" id="PF03323">
    <property type="entry name" value="GerA"/>
    <property type="match status" value="1"/>
</dbReference>
<dbReference type="EMBL" id="NPCC01000036">
    <property type="protein sequence ID" value="PAE87324.1"/>
    <property type="molecule type" value="Genomic_DNA"/>
</dbReference>
<evidence type="ECO:0008006" key="8">
    <source>
        <dbReference type="Google" id="ProtNLM"/>
    </source>
</evidence>
<dbReference type="InterPro" id="IPR004995">
    <property type="entry name" value="Spore_Ger"/>
</dbReference>
<proteinExistence type="inferred from homology"/>
<gene>
    <name evidence="6" type="ORF">CHH72_19275</name>
</gene>
<dbReference type="Proteomes" id="UP000216207">
    <property type="component" value="Unassembled WGS sequence"/>
</dbReference>
<feature type="transmembrane region" description="Helical" evidence="5">
    <location>
        <begin position="344"/>
        <end position="363"/>
    </location>
</feature>
<reference evidence="6 7" key="1">
    <citation type="submission" date="2017-07" db="EMBL/GenBank/DDBJ databases">
        <title>Isolation and whole genome analysis of endospore-forming bacteria from heroin.</title>
        <authorList>
            <person name="Kalinowski J."/>
            <person name="Ahrens B."/>
            <person name="Al-Dilaimi A."/>
            <person name="Winkler A."/>
            <person name="Wibberg D."/>
            <person name="Schleenbecker U."/>
            <person name="Ruckert C."/>
            <person name="Wolfel R."/>
            <person name="Grass G."/>
        </authorList>
    </citation>
    <scope>NUCLEOTIDE SEQUENCE [LARGE SCALE GENOMIC DNA]</scope>
    <source>
        <strain evidence="6 7">7539</strain>
    </source>
</reference>
<dbReference type="GO" id="GO:0009847">
    <property type="term" value="P:spore germination"/>
    <property type="evidence" value="ECO:0007669"/>
    <property type="project" value="UniProtKB-UniRule"/>
</dbReference>
<evidence type="ECO:0000313" key="6">
    <source>
        <dbReference type="EMBL" id="PAE87324.1"/>
    </source>
</evidence>
<keyword evidence="5" id="KW-0812">Transmembrane</keyword>
<dbReference type="RefSeq" id="WP_095327242.1">
    <property type="nucleotide sequence ID" value="NZ_NPCC01000036.1"/>
</dbReference>
<feature type="transmembrane region" description="Helical" evidence="5">
    <location>
        <begin position="281"/>
        <end position="300"/>
    </location>
</feature>
<organism evidence="6 7">
    <name type="scientific">Shouchella clausii</name>
    <name type="common">Alkalihalobacillus clausii</name>
    <dbReference type="NCBI Taxonomy" id="79880"/>
    <lineage>
        <taxon>Bacteria</taxon>
        <taxon>Bacillati</taxon>
        <taxon>Bacillota</taxon>
        <taxon>Bacilli</taxon>
        <taxon>Bacillales</taxon>
        <taxon>Bacillaceae</taxon>
        <taxon>Shouchella</taxon>
    </lineage>
</organism>
<evidence type="ECO:0000313" key="7">
    <source>
        <dbReference type="Proteomes" id="UP000216207"/>
    </source>
</evidence>
<evidence type="ECO:0000256" key="3">
    <source>
        <dbReference type="ARBA" id="ARBA00023136"/>
    </source>
</evidence>
<dbReference type="PANTHER" id="PTHR22550">
    <property type="entry name" value="SPORE GERMINATION PROTEIN"/>
    <property type="match status" value="1"/>
</dbReference>
<feature type="transmembrane region" description="Helical" evidence="5">
    <location>
        <begin position="402"/>
        <end position="428"/>
    </location>
</feature>
<evidence type="ECO:0000256" key="2">
    <source>
        <dbReference type="ARBA" id="ARBA00005278"/>
    </source>
</evidence>
<dbReference type="GO" id="GO:0005886">
    <property type="term" value="C:plasma membrane"/>
    <property type="evidence" value="ECO:0007669"/>
    <property type="project" value="UniProtKB-SubCell"/>
</dbReference>
<dbReference type="AlphaFoldDB" id="A0A268NV15"/>
<evidence type="ECO:0000256" key="1">
    <source>
        <dbReference type="ARBA" id="ARBA00004141"/>
    </source>
</evidence>
<evidence type="ECO:0000256" key="5">
    <source>
        <dbReference type="SAM" id="Phobius"/>
    </source>
</evidence>
<dbReference type="PANTHER" id="PTHR22550:SF5">
    <property type="entry name" value="LEUCINE ZIPPER PROTEIN 4"/>
    <property type="match status" value="1"/>
</dbReference>
<keyword evidence="5" id="KW-1133">Transmembrane helix</keyword>
<sequence>MRTTDQNACAAAIQSAFYQSNSVQTLEIPLLETDQALVLFIQEIVDQNKLHALIVDPLTRFRLAKQSYPTESVTTWLKDGTPLPNATVEQIKREMMNGQAVVLLKDEQPVLIDCAMWNVRSVSVPLTSSVYEGPASALTESLDVNMNLLRNYFRSPELAIETLEVGENAAKKMAIVSLHGKTNPDLVKEVRERLKQVHVAEFIISQIATDALEGKGFLFPRTMANDRPDACALALAKGKIVLLVEGSPLAILAPSLFFHFFQNQDDYLSEFGRFGARPLRYLYFFIATFFPAITVAIIRFHLDHIPTEVANQLVKTHETLAPYTIELVFVILLLQLIMDGSYRLPGNTIFAVTFIGTMLISDIATNVSLFHPITIVVIGVCYITSFPVLNRGLLSPIFFIRITLIIVAHFFGFAGMFAVTTAVIIHMAHLRSLGIPYLYPFIPFQPDKWHDTIFRPTLTMAINKPTPLPFKKAEAAQNRRGSY</sequence>
<dbReference type="PIRSF" id="PIRSF005690">
    <property type="entry name" value="GerBA"/>
    <property type="match status" value="1"/>
</dbReference>
<name>A0A268NV15_SHOCL</name>
<comment type="caution">
    <text evidence="6">The sequence shown here is derived from an EMBL/GenBank/DDBJ whole genome shotgun (WGS) entry which is preliminary data.</text>
</comment>